<feature type="transmembrane region" description="Helical" evidence="9">
    <location>
        <begin position="223"/>
        <end position="242"/>
    </location>
</feature>
<gene>
    <name evidence="10" type="ORF">F8O03_04115</name>
</gene>
<evidence type="ECO:0000256" key="6">
    <source>
        <dbReference type="ARBA" id="ARBA00022989"/>
    </source>
</evidence>
<protein>
    <submittedName>
        <fullName evidence="10">Iron chelate uptake ABC transporter family permease subunit</fullName>
    </submittedName>
</protein>
<evidence type="ECO:0000256" key="2">
    <source>
        <dbReference type="ARBA" id="ARBA00007935"/>
    </source>
</evidence>
<keyword evidence="7 9" id="KW-0472">Membrane</keyword>
<feature type="transmembrane region" description="Helical" evidence="9">
    <location>
        <begin position="34"/>
        <end position="55"/>
    </location>
</feature>
<accession>A0A7J5B5T3</accession>
<keyword evidence="4" id="KW-1003">Cell membrane</keyword>
<dbReference type="PANTHER" id="PTHR30472:SF24">
    <property type="entry name" value="FERRIC ENTEROBACTIN TRANSPORT SYSTEM PERMEASE PROTEIN FEPG"/>
    <property type="match status" value="1"/>
</dbReference>
<dbReference type="CDD" id="cd06550">
    <property type="entry name" value="TM_ABC_iron-siderophores_like"/>
    <property type="match status" value="1"/>
</dbReference>
<dbReference type="OrthoDB" id="4455417at2"/>
<evidence type="ECO:0000256" key="9">
    <source>
        <dbReference type="SAM" id="Phobius"/>
    </source>
</evidence>
<evidence type="ECO:0000256" key="5">
    <source>
        <dbReference type="ARBA" id="ARBA00022692"/>
    </source>
</evidence>
<comment type="similarity">
    <text evidence="2">Belongs to the binding-protein-dependent transport system permease family. FecCD subfamily.</text>
</comment>
<proteinExistence type="inferred from homology"/>
<dbReference type="Pfam" id="PF01032">
    <property type="entry name" value="FecCD"/>
    <property type="match status" value="1"/>
</dbReference>
<dbReference type="InterPro" id="IPR037294">
    <property type="entry name" value="ABC_BtuC-like"/>
</dbReference>
<dbReference type="PANTHER" id="PTHR30472">
    <property type="entry name" value="FERRIC ENTEROBACTIN TRANSPORT SYSTEM PERMEASE PROTEIN"/>
    <property type="match status" value="1"/>
</dbReference>
<feature type="transmembrane region" description="Helical" evidence="9">
    <location>
        <begin position="262"/>
        <end position="289"/>
    </location>
</feature>
<dbReference type="InterPro" id="IPR000522">
    <property type="entry name" value="ABC_transptr_permease_BtuC"/>
</dbReference>
<sequence>MTGQDVTARRGHRTAPSGPGGPARVARELRLRRTVVVTLILSGIAIVLAVVALGLGKYPLTPIEVLEAVFVPDGGFATTVVLEWRAPRVVAALVFGAALAVSGALFQSLTRNPLGSPDVIGFSTGAYTGAVIVIIAGAGTFVGTALGALAGGLLTAILVYALARRGGVSSFRLIVVGIGVTAFLHALNTWMLLRAQTEVAMTASIWGAGSLALAQWSQLVPAAVILILLVPAVALLAGPLRQLELGDETARSHGVRVEPTRFAVLIVGVMLTAVVTAATGPIAFVALSAPQLALRLERGPGVPILSSAVLGAVLLLAADLVAQHALGGAVPVGVVTIVMGGAYLVVLLALQARR</sequence>
<dbReference type="Gene3D" id="1.10.3470.10">
    <property type="entry name" value="ABC transporter involved in vitamin B12 uptake, BtuC"/>
    <property type="match status" value="1"/>
</dbReference>
<dbReference type="GO" id="GO:0005886">
    <property type="term" value="C:plasma membrane"/>
    <property type="evidence" value="ECO:0007669"/>
    <property type="project" value="UniProtKB-SubCell"/>
</dbReference>
<dbReference type="EMBL" id="WBJX01000001">
    <property type="protein sequence ID" value="KAB1639526.1"/>
    <property type="molecule type" value="Genomic_DNA"/>
</dbReference>
<organism evidence="10 11">
    <name type="scientific">Pseudoclavibacter terrae</name>
    <dbReference type="NCBI Taxonomy" id="1530195"/>
    <lineage>
        <taxon>Bacteria</taxon>
        <taxon>Bacillati</taxon>
        <taxon>Actinomycetota</taxon>
        <taxon>Actinomycetes</taxon>
        <taxon>Micrococcales</taxon>
        <taxon>Microbacteriaceae</taxon>
        <taxon>Pseudoclavibacter</taxon>
    </lineage>
</organism>
<dbReference type="AlphaFoldDB" id="A0A7J5B5T3"/>
<feature type="transmembrane region" description="Helical" evidence="9">
    <location>
        <begin position="119"/>
        <end position="139"/>
    </location>
</feature>
<evidence type="ECO:0000256" key="3">
    <source>
        <dbReference type="ARBA" id="ARBA00022448"/>
    </source>
</evidence>
<dbReference type="Proteomes" id="UP000490386">
    <property type="component" value="Unassembled WGS sequence"/>
</dbReference>
<dbReference type="SUPFAM" id="SSF81345">
    <property type="entry name" value="ABC transporter involved in vitamin B12 uptake, BtuC"/>
    <property type="match status" value="1"/>
</dbReference>
<dbReference type="RefSeq" id="WP_151422725.1">
    <property type="nucleotide sequence ID" value="NZ_WBJX01000001.1"/>
</dbReference>
<feature type="transmembrane region" description="Helical" evidence="9">
    <location>
        <begin position="89"/>
        <end position="107"/>
    </location>
</feature>
<comment type="caution">
    <text evidence="10">The sequence shown here is derived from an EMBL/GenBank/DDBJ whole genome shotgun (WGS) entry which is preliminary data.</text>
</comment>
<evidence type="ECO:0000313" key="10">
    <source>
        <dbReference type="EMBL" id="KAB1639526.1"/>
    </source>
</evidence>
<evidence type="ECO:0000256" key="1">
    <source>
        <dbReference type="ARBA" id="ARBA00004651"/>
    </source>
</evidence>
<evidence type="ECO:0000256" key="8">
    <source>
        <dbReference type="SAM" id="MobiDB-lite"/>
    </source>
</evidence>
<dbReference type="GO" id="GO:0033214">
    <property type="term" value="P:siderophore-iron import into cell"/>
    <property type="evidence" value="ECO:0007669"/>
    <property type="project" value="TreeGrafter"/>
</dbReference>
<feature type="transmembrane region" description="Helical" evidence="9">
    <location>
        <begin position="328"/>
        <end position="350"/>
    </location>
</feature>
<keyword evidence="6 9" id="KW-1133">Transmembrane helix</keyword>
<feature type="transmembrane region" description="Helical" evidence="9">
    <location>
        <begin position="145"/>
        <end position="163"/>
    </location>
</feature>
<keyword evidence="5 9" id="KW-0812">Transmembrane</keyword>
<name>A0A7J5B5T3_9MICO</name>
<keyword evidence="3" id="KW-0813">Transport</keyword>
<evidence type="ECO:0000313" key="11">
    <source>
        <dbReference type="Proteomes" id="UP000490386"/>
    </source>
</evidence>
<evidence type="ECO:0000256" key="4">
    <source>
        <dbReference type="ARBA" id="ARBA00022475"/>
    </source>
</evidence>
<reference evidence="10 11" key="1">
    <citation type="submission" date="2019-09" db="EMBL/GenBank/DDBJ databases">
        <title>Phylogeny of genus Pseudoclavibacter and closely related genus.</title>
        <authorList>
            <person name="Li Y."/>
        </authorList>
    </citation>
    <scope>NUCLEOTIDE SEQUENCE [LARGE SCALE GENOMIC DNA]</scope>
    <source>
        <strain evidence="10 11">THG-MD12</strain>
    </source>
</reference>
<dbReference type="GO" id="GO:0022857">
    <property type="term" value="F:transmembrane transporter activity"/>
    <property type="evidence" value="ECO:0007669"/>
    <property type="project" value="InterPro"/>
</dbReference>
<feature type="transmembrane region" description="Helical" evidence="9">
    <location>
        <begin position="301"/>
        <end position="322"/>
    </location>
</feature>
<evidence type="ECO:0000256" key="7">
    <source>
        <dbReference type="ARBA" id="ARBA00023136"/>
    </source>
</evidence>
<feature type="transmembrane region" description="Helical" evidence="9">
    <location>
        <begin position="170"/>
        <end position="193"/>
    </location>
</feature>
<keyword evidence="11" id="KW-1185">Reference proteome</keyword>
<feature type="region of interest" description="Disordered" evidence="8">
    <location>
        <begin position="1"/>
        <end position="23"/>
    </location>
</feature>
<comment type="subcellular location">
    <subcellularLocation>
        <location evidence="1">Cell membrane</location>
        <topology evidence="1">Multi-pass membrane protein</topology>
    </subcellularLocation>
</comment>